<dbReference type="Proteomes" id="UP000635606">
    <property type="component" value="Unassembled WGS sequence"/>
</dbReference>
<dbReference type="PROSITE" id="PS00622">
    <property type="entry name" value="HTH_LUXR_1"/>
    <property type="match status" value="1"/>
</dbReference>
<dbReference type="GO" id="GO:0006355">
    <property type="term" value="P:regulation of DNA-templated transcription"/>
    <property type="evidence" value="ECO:0007669"/>
    <property type="project" value="InterPro"/>
</dbReference>
<accession>A0A8J4EHI6</accession>
<dbReference type="SUPFAM" id="SSF46894">
    <property type="entry name" value="C-terminal effector domain of the bipartite response regulators"/>
    <property type="match status" value="1"/>
</dbReference>
<dbReference type="EMBL" id="BOPH01000148">
    <property type="protein sequence ID" value="GIJ75024.1"/>
    <property type="molecule type" value="Genomic_DNA"/>
</dbReference>
<evidence type="ECO:0000256" key="3">
    <source>
        <dbReference type="ARBA" id="ARBA00023163"/>
    </source>
</evidence>
<reference evidence="5" key="1">
    <citation type="submission" date="2021-01" db="EMBL/GenBank/DDBJ databases">
        <title>Whole genome shotgun sequence of Virgisporangium ochraceum NBRC 16418.</title>
        <authorList>
            <person name="Komaki H."/>
            <person name="Tamura T."/>
        </authorList>
    </citation>
    <scope>NUCLEOTIDE SEQUENCE</scope>
    <source>
        <strain evidence="5">NBRC 16418</strain>
    </source>
</reference>
<dbReference type="Pfam" id="PF13191">
    <property type="entry name" value="AAA_16"/>
    <property type="match status" value="1"/>
</dbReference>
<keyword evidence="3" id="KW-0804">Transcription</keyword>
<dbReference type="PANTHER" id="PTHR44688">
    <property type="entry name" value="DNA-BINDING TRANSCRIPTIONAL ACTIVATOR DEVR_DOSR"/>
    <property type="match status" value="1"/>
</dbReference>
<dbReference type="InterPro" id="IPR011990">
    <property type="entry name" value="TPR-like_helical_dom_sf"/>
</dbReference>
<dbReference type="InterPro" id="IPR000792">
    <property type="entry name" value="Tscrpt_reg_LuxR_C"/>
</dbReference>
<keyword evidence="6" id="KW-1185">Reference proteome</keyword>
<dbReference type="RefSeq" id="WP_203934808.1">
    <property type="nucleotide sequence ID" value="NZ_BOPH01000148.1"/>
</dbReference>
<organism evidence="5 6">
    <name type="scientific">Virgisporangium ochraceum</name>
    <dbReference type="NCBI Taxonomy" id="65505"/>
    <lineage>
        <taxon>Bacteria</taxon>
        <taxon>Bacillati</taxon>
        <taxon>Actinomycetota</taxon>
        <taxon>Actinomycetes</taxon>
        <taxon>Micromonosporales</taxon>
        <taxon>Micromonosporaceae</taxon>
        <taxon>Virgisporangium</taxon>
    </lineage>
</organism>
<protein>
    <submittedName>
        <fullName evidence="5">LuxR family transcriptional regulator</fullName>
    </submittedName>
</protein>
<keyword evidence="1" id="KW-0805">Transcription regulation</keyword>
<dbReference type="PROSITE" id="PS50043">
    <property type="entry name" value="HTH_LUXR_2"/>
    <property type="match status" value="1"/>
</dbReference>
<dbReference type="InterPro" id="IPR016032">
    <property type="entry name" value="Sig_transdc_resp-reg_C-effctor"/>
</dbReference>
<comment type="caution">
    <text evidence="5">The sequence shown here is derived from an EMBL/GenBank/DDBJ whole genome shotgun (WGS) entry which is preliminary data.</text>
</comment>
<evidence type="ECO:0000256" key="2">
    <source>
        <dbReference type="ARBA" id="ARBA00023125"/>
    </source>
</evidence>
<dbReference type="Gene3D" id="1.25.40.10">
    <property type="entry name" value="Tetratricopeptide repeat domain"/>
    <property type="match status" value="1"/>
</dbReference>
<dbReference type="PRINTS" id="PR00038">
    <property type="entry name" value="HTHLUXR"/>
</dbReference>
<dbReference type="CDD" id="cd06170">
    <property type="entry name" value="LuxR_C_like"/>
    <property type="match status" value="1"/>
</dbReference>
<evidence type="ECO:0000256" key="1">
    <source>
        <dbReference type="ARBA" id="ARBA00023015"/>
    </source>
</evidence>
<name>A0A8J4EHI6_9ACTN</name>
<proteinExistence type="predicted"/>
<sequence>MTLLERDEAIATLDGLLASAVAGKGRVAVITGAVASGKTELLNTYADRAVDRDALAITAAGSDAERNLPLGVISQLLLDAPLVPDDWQRAMNLLYEGVRADSGDKPIDPQIVHALCTILLELSQRYPLIIAVDDIDRADRASIVCLSYLARRVRFAPMLALFSQTEHHRPDDAAFDLETLWRPPYGTRIVLSPLTADGVRTMAAESVGTADAERLGTAWHHLSGGNPLLLGGLLDDHRDAVTAGGAAGNEPVAGEHYARAVVSCLRRSGARLLRVAHGIAVCPDPDLLEQILPADATQVTHAVRALTAAGLLAGGEFRHPVAREAVLNDIDDRERVELFERAAVLAHRSGAASAVVAEHLVRAGEINDPWAVPVLEDAARQALREGRVAVAVRYLELALQACPDGQRRTRIITTLVRAEWRINPSAPTGYLPELAAALRGGHLRGTDALVLTKALLWHGQFADAGEVFEHLSANTDETDTDTLAELAITRPLLVATYPSFRSLLHQGPQPPATMPTVAASHRLEAANALAAVTTRGPSERAISTAERILHNSRLDEMSLDTVESALLALTYGGRPDAAAPWCDMFIEEAGLRKAPSRQARLAAIRAEIALRLGDLQTARRHARDALTVMPPSSWGVAVGGPLAVLITAATAAGDLGEVRDHLDQPVPEEMLQTRYGLHYLYARGRYSLAIGELPLALRDFQLCGRLTAQWGLDAAGLVPWRIEAAETLLRMNSPERAQQLVEEQLARCGKGEPRVRAMGLRLYAACSQPRHRPLFLRQAADLHTGGDEYELARTLVDLTEAFLLLGESRRAGMIARRARATAEKAGALPLLKVLNRDAGWDEGDTPGQPVKAAAGPAILSEAEHRVAALAAAGYTNREIAEKLYITISTVEQHLTRTFRKLNVTRRTDLPASLNLDAASA</sequence>
<dbReference type="AlphaFoldDB" id="A0A8J4EHI6"/>
<dbReference type="InterPro" id="IPR041664">
    <property type="entry name" value="AAA_16"/>
</dbReference>
<dbReference type="InterPro" id="IPR036388">
    <property type="entry name" value="WH-like_DNA-bd_sf"/>
</dbReference>
<gene>
    <name evidence="5" type="ORF">Voc01_099410</name>
</gene>
<dbReference type="Gene3D" id="1.10.10.10">
    <property type="entry name" value="Winged helix-like DNA-binding domain superfamily/Winged helix DNA-binding domain"/>
    <property type="match status" value="1"/>
</dbReference>
<dbReference type="PANTHER" id="PTHR44688:SF16">
    <property type="entry name" value="DNA-BINDING TRANSCRIPTIONAL ACTIVATOR DEVR_DOSR"/>
    <property type="match status" value="1"/>
</dbReference>
<dbReference type="SMART" id="SM00421">
    <property type="entry name" value="HTH_LUXR"/>
    <property type="match status" value="1"/>
</dbReference>
<dbReference type="Pfam" id="PF00196">
    <property type="entry name" value="GerE"/>
    <property type="match status" value="1"/>
</dbReference>
<keyword evidence="2" id="KW-0238">DNA-binding</keyword>
<evidence type="ECO:0000259" key="4">
    <source>
        <dbReference type="PROSITE" id="PS50043"/>
    </source>
</evidence>
<evidence type="ECO:0000313" key="6">
    <source>
        <dbReference type="Proteomes" id="UP000635606"/>
    </source>
</evidence>
<dbReference type="GO" id="GO:0003677">
    <property type="term" value="F:DNA binding"/>
    <property type="evidence" value="ECO:0007669"/>
    <property type="project" value="UniProtKB-KW"/>
</dbReference>
<feature type="domain" description="HTH luxR-type" evidence="4">
    <location>
        <begin position="852"/>
        <end position="917"/>
    </location>
</feature>
<evidence type="ECO:0000313" key="5">
    <source>
        <dbReference type="EMBL" id="GIJ75024.1"/>
    </source>
</evidence>